<evidence type="ECO:0000256" key="4">
    <source>
        <dbReference type="ARBA" id="ARBA00023136"/>
    </source>
</evidence>
<dbReference type="PANTHER" id="PTHR13439:SF62">
    <property type="entry name" value="TRANSMEMBRANE PROTEIN 56-LIKE"/>
    <property type="match status" value="1"/>
</dbReference>
<dbReference type="Pfam" id="PF03798">
    <property type="entry name" value="TRAM_LAG1_CLN8"/>
    <property type="match status" value="1"/>
</dbReference>
<evidence type="ECO:0000256" key="2">
    <source>
        <dbReference type="ARBA" id="ARBA00022692"/>
    </source>
</evidence>
<comment type="subcellular location">
    <subcellularLocation>
        <location evidence="1">Membrane</location>
        <topology evidence="1">Multi-pass membrane protein</topology>
    </subcellularLocation>
</comment>
<name>A0A8X8B8E2_BRACI</name>
<evidence type="ECO:0000313" key="9">
    <source>
        <dbReference type="Proteomes" id="UP000886595"/>
    </source>
</evidence>
<protein>
    <recommendedName>
        <fullName evidence="7">TLC domain-containing protein</fullName>
    </recommendedName>
</protein>
<comment type="caution">
    <text evidence="8">The sequence shown here is derived from an EMBL/GenBank/DDBJ whole genome shotgun (WGS) entry which is preliminary data.</text>
</comment>
<dbReference type="EMBL" id="JAAMPC010000002">
    <property type="protein sequence ID" value="KAG2325238.1"/>
    <property type="molecule type" value="Genomic_DNA"/>
</dbReference>
<keyword evidence="4 5" id="KW-0472">Membrane</keyword>
<feature type="transmembrane region" description="Helical" evidence="6">
    <location>
        <begin position="32"/>
        <end position="51"/>
    </location>
</feature>
<organism evidence="8 9">
    <name type="scientific">Brassica carinata</name>
    <name type="common">Ethiopian mustard</name>
    <name type="synonym">Abyssinian cabbage</name>
    <dbReference type="NCBI Taxonomy" id="52824"/>
    <lineage>
        <taxon>Eukaryota</taxon>
        <taxon>Viridiplantae</taxon>
        <taxon>Streptophyta</taxon>
        <taxon>Embryophyta</taxon>
        <taxon>Tracheophyta</taxon>
        <taxon>Spermatophyta</taxon>
        <taxon>Magnoliopsida</taxon>
        <taxon>eudicotyledons</taxon>
        <taxon>Gunneridae</taxon>
        <taxon>Pentapetalae</taxon>
        <taxon>rosids</taxon>
        <taxon>malvids</taxon>
        <taxon>Brassicales</taxon>
        <taxon>Brassicaceae</taxon>
        <taxon>Brassiceae</taxon>
        <taxon>Brassica</taxon>
    </lineage>
</organism>
<dbReference type="Proteomes" id="UP000886595">
    <property type="component" value="Unassembled WGS sequence"/>
</dbReference>
<dbReference type="GO" id="GO:0016020">
    <property type="term" value="C:membrane"/>
    <property type="evidence" value="ECO:0007669"/>
    <property type="project" value="UniProtKB-SubCell"/>
</dbReference>
<dbReference type="OrthoDB" id="10266980at2759"/>
<dbReference type="PANTHER" id="PTHR13439">
    <property type="entry name" value="CT120 PROTEIN"/>
    <property type="match status" value="1"/>
</dbReference>
<evidence type="ECO:0000313" key="8">
    <source>
        <dbReference type="EMBL" id="KAG2325238.1"/>
    </source>
</evidence>
<dbReference type="InterPro" id="IPR006634">
    <property type="entry name" value="TLC-dom"/>
</dbReference>
<proteinExistence type="predicted"/>
<gene>
    <name evidence="8" type="ORF">Bca52824_007966</name>
</gene>
<keyword evidence="3 6" id="KW-1133">Transmembrane helix</keyword>
<feature type="domain" description="TLC" evidence="7">
    <location>
        <begin position="23"/>
        <end position="97"/>
    </location>
</feature>
<dbReference type="AlphaFoldDB" id="A0A8X8B8E2"/>
<keyword evidence="9" id="KW-1185">Reference proteome</keyword>
<dbReference type="GO" id="GO:0005783">
    <property type="term" value="C:endoplasmic reticulum"/>
    <property type="evidence" value="ECO:0007669"/>
    <property type="project" value="TreeGrafter"/>
</dbReference>
<evidence type="ECO:0000256" key="6">
    <source>
        <dbReference type="SAM" id="Phobius"/>
    </source>
</evidence>
<dbReference type="InterPro" id="IPR050846">
    <property type="entry name" value="TLCD"/>
</dbReference>
<sequence length="97" mass="11036">MVYDLTESFSSIHIKSYSALTKMKKIDWNNRGISTVHAIFISFMPLYFVFFSDLFSDQTSLQSLMVFCSSALSNFGLGVSVGYFVADLGMIIWLYPF</sequence>
<evidence type="ECO:0000259" key="7">
    <source>
        <dbReference type="PROSITE" id="PS50922"/>
    </source>
</evidence>
<keyword evidence="2 5" id="KW-0812">Transmembrane</keyword>
<dbReference type="GO" id="GO:0055088">
    <property type="term" value="P:lipid homeostasis"/>
    <property type="evidence" value="ECO:0007669"/>
    <property type="project" value="TreeGrafter"/>
</dbReference>
<dbReference type="PROSITE" id="PS50922">
    <property type="entry name" value="TLC"/>
    <property type="match status" value="1"/>
</dbReference>
<evidence type="ECO:0000256" key="5">
    <source>
        <dbReference type="PROSITE-ProRule" id="PRU00205"/>
    </source>
</evidence>
<accession>A0A8X8B8E2</accession>
<evidence type="ECO:0000256" key="1">
    <source>
        <dbReference type="ARBA" id="ARBA00004141"/>
    </source>
</evidence>
<reference evidence="8 9" key="1">
    <citation type="submission" date="2020-02" db="EMBL/GenBank/DDBJ databases">
        <authorList>
            <person name="Ma Q."/>
            <person name="Huang Y."/>
            <person name="Song X."/>
            <person name="Pei D."/>
        </authorList>
    </citation>
    <scope>NUCLEOTIDE SEQUENCE [LARGE SCALE GENOMIC DNA]</scope>
    <source>
        <strain evidence="8">Sxm20200214</strain>
        <tissue evidence="8">Leaf</tissue>
    </source>
</reference>
<feature type="transmembrane region" description="Helical" evidence="6">
    <location>
        <begin position="71"/>
        <end position="95"/>
    </location>
</feature>
<evidence type="ECO:0000256" key="3">
    <source>
        <dbReference type="ARBA" id="ARBA00022989"/>
    </source>
</evidence>